<protein>
    <submittedName>
        <fullName evidence="1">Uncharacterized protein</fullName>
    </submittedName>
</protein>
<dbReference type="Proteomes" id="UP000822184">
    <property type="component" value="Unassembled WGS sequence"/>
</dbReference>
<evidence type="ECO:0000313" key="1">
    <source>
        <dbReference type="EMBL" id="NSB17188.1"/>
    </source>
</evidence>
<evidence type="ECO:0000313" key="2">
    <source>
        <dbReference type="Proteomes" id="UP000822184"/>
    </source>
</evidence>
<sequence length="36" mass="4086">MHKEKGALDLPSRDRDNVWWKVMAGPQCTCLPASPF</sequence>
<comment type="caution">
    <text evidence="1">The sequence shown here is derived from an EMBL/GenBank/DDBJ whole genome shotgun (WGS) entry which is preliminary data.</text>
</comment>
<accession>A0AAE5H9J4</accession>
<gene>
    <name evidence="1" type="ORF">BCD95_005447</name>
</gene>
<organism evidence="1 2">
    <name type="scientific">Clostridium beijerinckii</name>
    <name type="common">Clostridium MP</name>
    <dbReference type="NCBI Taxonomy" id="1520"/>
    <lineage>
        <taxon>Bacteria</taxon>
        <taxon>Bacillati</taxon>
        <taxon>Bacillota</taxon>
        <taxon>Clostridia</taxon>
        <taxon>Eubacteriales</taxon>
        <taxon>Clostridiaceae</taxon>
        <taxon>Clostridium</taxon>
    </lineage>
</organism>
<dbReference type="EMBL" id="JABTDW010000001">
    <property type="protein sequence ID" value="NSB17188.1"/>
    <property type="molecule type" value="Genomic_DNA"/>
</dbReference>
<dbReference type="AlphaFoldDB" id="A0AAE5H9J4"/>
<proteinExistence type="predicted"/>
<name>A0AAE5H9J4_CLOBE</name>
<reference evidence="1" key="1">
    <citation type="submission" date="2020-06" db="EMBL/GenBank/DDBJ databases">
        <title>Genomic insights into acetone-butanol-ethanol (ABE) fermentation by sequencing solventogenic clostridia strains.</title>
        <authorList>
            <person name="Brown S."/>
        </authorList>
    </citation>
    <scope>NUCLEOTIDE SEQUENCE</scope>
    <source>
        <strain evidence="1">DJ123</strain>
    </source>
</reference>